<reference evidence="8" key="1">
    <citation type="journal article" date="2015" name="PLoS Negl. Trop. Dis.">
        <title>Deep Sequencing Analysis of the Ixodes ricinus Haemocytome.</title>
        <authorList>
            <person name="Kotsyfakis M."/>
            <person name="Kopacek P."/>
            <person name="Franta Z."/>
            <person name="Pedra J.H."/>
            <person name="Ribeiro J.M."/>
        </authorList>
    </citation>
    <scope>NUCLEOTIDE SEQUENCE</scope>
</reference>
<dbReference type="EMBL" id="GBIH01002452">
    <property type="protein sequence ID" value="JAC92258.1"/>
    <property type="molecule type" value="mRNA"/>
</dbReference>
<evidence type="ECO:0000313" key="8">
    <source>
        <dbReference type="EMBL" id="JAC92258.1"/>
    </source>
</evidence>
<dbReference type="PANTHER" id="PTHR10283:SF82">
    <property type="entry name" value="SOLUTE CARRIER FAMILY 13 MEMBER 2"/>
    <property type="match status" value="1"/>
</dbReference>
<keyword evidence="7" id="KW-0732">Signal</keyword>
<dbReference type="AlphaFoldDB" id="A0A090XE51"/>
<proteinExistence type="evidence at transcript level"/>
<keyword evidence="5 6" id="KW-0472">Membrane</keyword>
<dbReference type="GO" id="GO:0015141">
    <property type="term" value="F:succinate transmembrane transporter activity"/>
    <property type="evidence" value="ECO:0007669"/>
    <property type="project" value="TreeGrafter"/>
</dbReference>
<evidence type="ECO:0000256" key="1">
    <source>
        <dbReference type="ARBA" id="ARBA00004141"/>
    </source>
</evidence>
<organism evidence="8">
    <name type="scientific">Ixodes ricinus</name>
    <name type="common">Common tick</name>
    <name type="synonym">Acarus ricinus</name>
    <dbReference type="NCBI Taxonomy" id="34613"/>
    <lineage>
        <taxon>Eukaryota</taxon>
        <taxon>Metazoa</taxon>
        <taxon>Ecdysozoa</taxon>
        <taxon>Arthropoda</taxon>
        <taxon>Chelicerata</taxon>
        <taxon>Arachnida</taxon>
        <taxon>Acari</taxon>
        <taxon>Parasitiformes</taxon>
        <taxon>Ixodida</taxon>
        <taxon>Ixodoidea</taxon>
        <taxon>Ixodidae</taxon>
        <taxon>Ixodinae</taxon>
        <taxon>Ixodes</taxon>
    </lineage>
</organism>
<evidence type="ECO:0000256" key="3">
    <source>
        <dbReference type="ARBA" id="ARBA00022692"/>
    </source>
</evidence>
<dbReference type="InterPro" id="IPR001898">
    <property type="entry name" value="SLC13A/DASS"/>
</dbReference>
<accession>A0A090XE51</accession>
<feature type="transmembrane region" description="Helical" evidence="6">
    <location>
        <begin position="151"/>
        <end position="174"/>
    </location>
</feature>
<evidence type="ECO:0000256" key="5">
    <source>
        <dbReference type="ARBA" id="ARBA00023136"/>
    </source>
</evidence>
<feature type="signal peptide" evidence="7">
    <location>
        <begin position="1"/>
        <end position="26"/>
    </location>
</feature>
<evidence type="ECO:0000256" key="7">
    <source>
        <dbReference type="SAM" id="SignalP"/>
    </source>
</evidence>
<dbReference type="PANTHER" id="PTHR10283">
    <property type="entry name" value="SOLUTE CARRIER FAMILY 13 MEMBER"/>
    <property type="match status" value="1"/>
</dbReference>
<feature type="transmembrane region" description="Helical" evidence="6">
    <location>
        <begin position="208"/>
        <end position="230"/>
    </location>
</feature>
<evidence type="ECO:0000256" key="4">
    <source>
        <dbReference type="ARBA" id="ARBA00022989"/>
    </source>
</evidence>
<evidence type="ECO:0000256" key="2">
    <source>
        <dbReference type="ARBA" id="ARBA00006772"/>
    </source>
</evidence>
<dbReference type="GO" id="GO:0015137">
    <property type="term" value="F:citrate transmembrane transporter activity"/>
    <property type="evidence" value="ECO:0007669"/>
    <property type="project" value="TreeGrafter"/>
</dbReference>
<evidence type="ECO:0000256" key="6">
    <source>
        <dbReference type="SAM" id="Phobius"/>
    </source>
</evidence>
<comment type="similarity">
    <text evidence="2">Belongs to the SLC13A/DASS transporter (TC 2.A.47) family. NADC subfamily.</text>
</comment>
<keyword evidence="4 6" id="KW-1133">Transmembrane helix</keyword>
<dbReference type="Pfam" id="PF00939">
    <property type="entry name" value="Na_sulph_symp"/>
    <property type="match status" value="1"/>
</dbReference>
<comment type="subcellular location">
    <subcellularLocation>
        <location evidence="1">Membrane</location>
        <topology evidence="1">Multi-pass membrane protein</topology>
    </subcellularLocation>
</comment>
<protein>
    <submittedName>
        <fullName evidence="8">Putative solute carrier</fullName>
    </submittedName>
</protein>
<sequence>MAISMFLSMWINNIAITAMMMPVVDSLSQELLSSHKDDHAEERDTELDSLTVTPEHLEKGNGCGNDLVYLNGYAAEKTAPGPVKRTARADQKSPSDDLKKRIRVLLYLSVTYGANTGAITTITSAGSNICFQFVINDEYEGRAPVDYATRLFFALPITLVGTVLIFLLVVPVFFRCRRPEIDEDGGVSAMNVIRRNYAALGPIRFHEVAVLLLFTIVGVLVAVSATPMFARGSGPRYFSITKPKDATAVMTRRRAAFHYSG</sequence>
<feature type="chain" id="PRO_5001867129" evidence="7">
    <location>
        <begin position="27"/>
        <end position="261"/>
    </location>
</feature>
<name>A0A090XE51_IXORI</name>
<keyword evidence="3 6" id="KW-0812">Transmembrane</keyword>
<dbReference type="GO" id="GO:0005886">
    <property type="term" value="C:plasma membrane"/>
    <property type="evidence" value="ECO:0007669"/>
    <property type="project" value="TreeGrafter"/>
</dbReference>